<reference evidence="3 4" key="1">
    <citation type="submission" date="2018-06" db="EMBL/GenBank/DDBJ databases">
        <title>Genomic Encyclopedia of Archaeal and Bacterial Type Strains, Phase II (KMG-II): from individual species to whole genera.</title>
        <authorList>
            <person name="Goeker M."/>
        </authorList>
    </citation>
    <scope>NUCLEOTIDE SEQUENCE [LARGE SCALE GENOMIC DNA]</scope>
    <source>
        <strain evidence="3 4">DSM 27372</strain>
    </source>
</reference>
<feature type="signal peptide" evidence="1">
    <location>
        <begin position="1"/>
        <end position="25"/>
    </location>
</feature>
<dbReference type="Gene3D" id="3.90.226.10">
    <property type="entry name" value="2-enoyl-CoA Hydratase, Chain A, domain 1"/>
    <property type="match status" value="1"/>
</dbReference>
<proteinExistence type="predicted"/>
<organism evidence="3 4">
    <name type="scientific">Pedobacter nutrimenti</name>
    <dbReference type="NCBI Taxonomy" id="1241337"/>
    <lineage>
        <taxon>Bacteria</taxon>
        <taxon>Pseudomonadati</taxon>
        <taxon>Bacteroidota</taxon>
        <taxon>Sphingobacteriia</taxon>
        <taxon>Sphingobacteriales</taxon>
        <taxon>Sphingobacteriaceae</taxon>
        <taxon>Pedobacter</taxon>
    </lineage>
</organism>
<gene>
    <name evidence="3" type="ORF">B0O44_104208</name>
</gene>
<keyword evidence="4" id="KW-1185">Reference proteome</keyword>
<dbReference type="RefSeq" id="WP_110830924.1">
    <property type="nucleotide sequence ID" value="NZ_QKLU01000004.1"/>
</dbReference>
<keyword evidence="1" id="KW-0732">Signal</keyword>
<dbReference type="Gene3D" id="3.30.750.44">
    <property type="match status" value="1"/>
</dbReference>
<dbReference type="Pfam" id="PF03572">
    <property type="entry name" value="Peptidase_S41"/>
    <property type="match status" value="1"/>
</dbReference>
<evidence type="ECO:0000259" key="2">
    <source>
        <dbReference type="SMART" id="SM00245"/>
    </source>
</evidence>
<dbReference type="SUPFAM" id="SSF52096">
    <property type="entry name" value="ClpP/crotonase"/>
    <property type="match status" value="1"/>
</dbReference>
<dbReference type="CDD" id="cd07563">
    <property type="entry name" value="Peptidase_S41_IRBP"/>
    <property type="match status" value="1"/>
</dbReference>
<accession>A0A318UGB7</accession>
<evidence type="ECO:0000256" key="1">
    <source>
        <dbReference type="SAM" id="SignalP"/>
    </source>
</evidence>
<dbReference type="SMART" id="SM00245">
    <property type="entry name" value="TSPc"/>
    <property type="match status" value="1"/>
</dbReference>
<dbReference type="OrthoDB" id="6397760at2"/>
<feature type="chain" id="PRO_5016297059" evidence="1">
    <location>
        <begin position="26"/>
        <end position="464"/>
    </location>
</feature>
<dbReference type="Pfam" id="PF14684">
    <property type="entry name" value="Tricorn_C1"/>
    <property type="match status" value="1"/>
</dbReference>
<dbReference type="InterPro" id="IPR029045">
    <property type="entry name" value="ClpP/crotonase-like_dom_sf"/>
</dbReference>
<dbReference type="EMBL" id="QKLU01000004">
    <property type="protein sequence ID" value="PYF74038.1"/>
    <property type="molecule type" value="Genomic_DNA"/>
</dbReference>
<protein>
    <submittedName>
        <fullName evidence="3">Peptidase S41-like protein</fullName>
    </submittedName>
</protein>
<dbReference type="GO" id="GO:0006508">
    <property type="term" value="P:proteolysis"/>
    <property type="evidence" value="ECO:0007669"/>
    <property type="project" value="InterPro"/>
</dbReference>
<dbReference type="PANTHER" id="PTHR11261">
    <property type="entry name" value="INTERPHOTORECEPTOR RETINOID-BINDING PROTEIN"/>
    <property type="match status" value="1"/>
</dbReference>
<dbReference type="InterPro" id="IPR028204">
    <property type="entry name" value="Tricorn_C1"/>
</dbReference>
<dbReference type="PANTHER" id="PTHR11261:SF3">
    <property type="entry name" value="RETINOL-BINDING PROTEIN 3"/>
    <property type="match status" value="1"/>
</dbReference>
<dbReference type="PROSITE" id="PS51257">
    <property type="entry name" value="PROKAR_LIPOPROTEIN"/>
    <property type="match status" value="1"/>
</dbReference>
<dbReference type="InterPro" id="IPR005151">
    <property type="entry name" value="Tail-specific_protease"/>
</dbReference>
<evidence type="ECO:0000313" key="4">
    <source>
        <dbReference type="Proteomes" id="UP000248198"/>
    </source>
</evidence>
<sequence length="464" mass="51755">MKLKLTALLHLCILIAVAITFSACAQNARNLKGTWKMEGYGKIIDIRDSAVNLYDTTSFSCVSKEKLKLKDLGFLGQFKQIAQDTLMLSSGITTYRLIRIAGLPDHCKIKGNLNTDPLYNFDVFYHTFRENYAYFKTRNINWDSLYTHTRIKISKQTTPAELYGLLSEMTVRVGDGHTTIAKPEELKGTPSKTADAVVEVLPLKEIRDHVLYQNLKDPTIAGRNSEGKGLINWGVIKGDIGYIQINGMICYLDFNIPDSLTGDKYWEKYSNHVYKETDVQAKEAAKAGQIISRALNELRGTKGIILDLRFNDGGFDAVSLELLKHFVAAKTLVFNKQAWIGKGLTAKQEIFVEPAEVTYKKPVVLLTSNHTASAAETFTLGTMAFKNFIRIGHKTQGIFSDALPKQLPNGWEFTLSNEIFTSASGRNLENIGISPDVNTGPEQLKNLLVKDAALEAAVFKLNKR</sequence>
<comment type="caution">
    <text evidence="3">The sequence shown here is derived from an EMBL/GenBank/DDBJ whole genome shotgun (WGS) entry which is preliminary data.</text>
</comment>
<feature type="domain" description="Tail specific protease" evidence="2">
    <location>
        <begin position="181"/>
        <end position="440"/>
    </location>
</feature>
<name>A0A318UGB7_9SPHI</name>
<dbReference type="Proteomes" id="UP000248198">
    <property type="component" value="Unassembled WGS sequence"/>
</dbReference>
<evidence type="ECO:0000313" key="3">
    <source>
        <dbReference type="EMBL" id="PYF74038.1"/>
    </source>
</evidence>
<dbReference type="AlphaFoldDB" id="A0A318UGB7"/>
<dbReference type="GO" id="GO:0008236">
    <property type="term" value="F:serine-type peptidase activity"/>
    <property type="evidence" value="ECO:0007669"/>
    <property type="project" value="InterPro"/>
</dbReference>